<dbReference type="Proteomes" id="UP000499080">
    <property type="component" value="Unassembled WGS sequence"/>
</dbReference>
<accession>A0A4Y2JFG7</accession>
<keyword evidence="3" id="KW-1185">Reference proteome</keyword>
<reference evidence="2 3" key="1">
    <citation type="journal article" date="2019" name="Sci. Rep.">
        <title>Orb-weaving spider Araneus ventricosus genome elucidates the spidroin gene catalogue.</title>
        <authorList>
            <person name="Kono N."/>
            <person name="Nakamura H."/>
            <person name="Ohtoshi R."/>
            <person name="Moran D.A.P."/>
            <person name="Shinohara A."/>
            <person name="Yoshida Y."/>
            <person name="Fujiwara M."/>
            <person name="Mori M."/>
            <person name="Tomita M."/>
            <person name="Arakawa K."/>
        </authorList>
    </citation>
    <scope>NUCLEOTIDE SEQUENCE [LARGE SCALE GENOMIC DNA]</scope>
</reference>
<feature type="chain" id="PRO_5021389700" evidence="1">
    <location>
        <begin position="19"/>
        <end position="136"/>
    </location>
</feature>
<proteinExistence type="predicted"/>
<keyword evidence="1" id="KW-0732">Signal</keyword>
<comment type="caution">
    <text evidence="2">The sequence shown here is derived from an EMBL/GenBank/DDBJ whole genome shotgun (WGS) entry which is preliminary data.</text>
</comment>
<organism evidence="2 3">
    <name type="scientific">Araneus ventricosus</name>
    <name type="common">Orbweaver spider</name>
    <name type="synonym">Epeira ventricosa</name>
    <dbReference type="NCBI Taxonomy" id="182803"/>
    <lineage>
        <taxon>Eukaryota</taxon>
        <taxon>Metazoa</taxon>
        <taxon>Ecdysozoa</taxon>
        <taxon>Arthropoda</taxon>
        <taxon>Chelicerata</taxon>
        <taxon>Arachnida</taxon>
        <taxon>Araneae</taxon>
        <taxon>Araneomorphae</taxon>
        <taxon>Entelegynae</taxon>
        <taxon>Araneoidea</taxon>
        <taxon>Araneidae</taxon>
        <taxon>Araneus</taxon>
    </lineage>
</organism>
<evidence type="ECO:0000313" key="3">
    <source>
        <dbReference type="Proteomes" id="UP000499080"/>
    </source>
</evidence>
<dbReference type="EMBL" id="BGPR01003442">
    <property type="protein sequence ID" value="GBM88199.1"/>
    <property type="molecule type" value="Genomic_DNA"/>
</dbReference>
<protein>
    <submittedName>
        <fullName evidence="2">Uncharacterized protein</fullName>
    </submittedName>
</protein>
<gene>
    <name evidence="2" type="ORF">AVEN_145367_1</name>
</gene>
<feature type="signal peptide" evidence="1">
    <location>
        <begin position="1"/>
        <end position="18"/>
    </location>
</feature>
<dbReference type="AlphaFoldDB" id="A0A4Y2JFG7"/>
<evidence type="ECO:0000256" key="1">
    <source>
        <dbReference type="SAM" id="SignalP"/>
    </source>
</evidence>
<sequence length="136" mass="15400">MICWQLNLIFKCFLVVKGRLGGLEGFGFGDEGLQVRNPISKKIRRVLGLFHAKSYVGCQMSSRWCGTKIPTLARLPKKGVRSGEDQRGENSPTSIWRTGFIMYNKMIQALPEQGSTFKYKRAGSINMVRPTSVRRE</sequence>
<evidence type="ECO:0000313" key="2">
    <source>
        <dbReference type="EMBL" id="GBM88199.1"/>
    </source>
</evidence>
<name>A0A4Y2JFG7_ARAVE</name>